<sequence length="155" mass="18118">MQFENLKAVIDFAIEKEKEAADFYDTASQEESMSGVSEMLREFAEEERKHQAMLEKLEKEGIGKSLDEYKLKWITDLKRSDYLVDMEYKKGLGYKDILAIAMKREESALRLYNSLLENAETEDTKKLFKVLCQEEAKHKNALETMYDDYMAKIGD</sequence>
<dbReference type="InterPro" id="IPR012347">
    <property type="entry name" value="Ferritin-like"/>
</dbReference>
<dbReference type="PANTHER" id="PTHR33531">
    <property type="entry name" value="RUBRERYTHRIN SUBFAMILY"/>
    <property type="match status" value="1"/>
</dbReference>
<dbReference type="GO" id="GO:0046872">
    <property type="term" value="F:metal ion binding"/>
    <property type="evidence" value="ECO:0007669"/>
    <property type="project" value="InterPro"/>
</dbReference>
<dbReference type="InterPro" id="IPR003251">
    <property type="entry name" value="Rr_diiron-bd_dom"/>
</dbReference>
<protein>
    <submittedName>
        <fullName evidence="2">Rubrerythrin domain-containing protein</fullName>
    </submittedName>
</protein>
<name>A0A975BQ45_9BACT</name>
<reference evidence="2" key="1">
    <citation type="journal article" date="2021" name="Microb. Physiol.">
        <title>Proteogenomic Insights into the Physiology of Marine, Sulfate-Reducing, Filamentous Desulfonema limicola and Desulfonema magnum.</title>
        <authorList>
            <person name="Schnaars V."/>
            <person name="Wohlbrand L."/>
            <person name="Scheve S."/>
            <person name="Hinrichs C."/>
            <person name="Reinhardt R."/>
            <person name="Rabus R."/>
        </authorList>
    </citation>
    <scope>NUCLEOTIDE SEQUENCE</scope>
    <source>
        <strain evidence="2">4be13</strain>
    </source>
</reference>
<dbReference type="EMBL" id="CP061800">
    <property type="protein sequence ID" value="QTA89586.1"/>
    <property type="molecule type" value="Genomic_DNA"/>
</dbReference>
<dbReference type="AlphaFoldDB" id="A0A975BQ45"/>
<dbReference type="Gene3D" id="1.20.1260.10">
    <property type="match status" value="1"/>
</dbReference>
<evidence type="ECO:0000313" key="3">
    <source>
        <dbReference type="Proteomes" id="UP000663722"/>
    </source>
</evidence>
<dbReference type="SUPFAM" id="SSF47240">
    <property type="entry name" value="Ferritin-like"/>
    <property type="match status" value="1"/>
</dbReference>
<dbReference type="Proteomes" id="UP000663722">
    <property type="component" value="Chromosome"/>
</dbReference>
<proteinExistence type="predicted"/>
<dbReference type="InterPro" id="IPR009078">
    <property type="entry name" value="Ferritin-like_SF"/>
</dbReference>
<gene>
    <name evidence="2" type="ORF">dnm_056420</name>
</gene>
<evidence type="ECO:0000259" key="1">
    <source>
        <dbReference type="Pfam" id="PF02915"/>
    </source>
</evidence>
<accession>A0A975BQ45</accession>
<organism evidence="2 3">
    <name type="scientific">Desulfonema magnum</name>
    <dbReference type="NCBI Taxonomy" id="45655"/>
    <lineage>
        <taxon>Bacteria</taxon>
        <taxon>Pseudomonadati</taxon>
        <taxon>Thermodesulfobacteriota</taxon>
        <taxon>Desulfobacteria</taxon>
        <taxon>Desulfobacterales</taxon>
        <taxon>Desulfococcaceae</taxon>
        <taxon>Desulfonema</taxon>
    </lineage>
</organism>
<dbReference type="KEGG" id="dmm:dnm_056420"/>
<dbReference type="Pfam" id="PF02915">
    <property type="entry name" value="Rubrerythrin"/>
    <property type="match status" value="2"/>
</dbReference>
<dbReference type="PANTHER" id="PTHR33531:SF10">
    <property type="entry name" value="BLR7895 PROTEIN"/>
    <property type="match status" value="1"/>
</dbReference>
<feature type="domain" description="Rubrerythrin diiron-binding" evidence="1">
    <location>
        <begin position="96"/>
        <end position="149"/>
    </location>
</feature>
<keyword evidence="3" id="KW-1185">Reference proteome</keyword>
<dbReference type="CDD" id="cd01045">
    <property type="entry name" value="Ferritin_like_AB"/>
    <property type="match status" value="1"/>
</dbReference>
<feature type="domain" description="Rubrerythrin diiron-binding" evidence="1">
    <location>
        <begin position="4"/>
        <end position="57"/>
    </location>
</feature>
<evidence type="ECO:0000313" key="2">
    <source>
        <dbReference type="EMBL" id="QTA89586.1"/>
    </source>
</evidence>
<dbReference type="GO" id="GO:0016491">
    <property type="term" value="F:oxidoreductase activity"/>
    <property type="evidence" value="ECO:0007669"/>
    <property type="project" value="InterPro"/>
</dbReference>